<gene>
    <name evidence="1" type="ORF">N476_18520</name>
</gene>
<accession>A0A167DZB0</accession>
<evidence type="ECO:0000313" key="1">
    <source>
        <dbReference type="EMBL" id="KZN49788.1"/>
    </source>
</evidence>
<evidence type="ECO:0000313" key="2">
    <source>
        <dbReference type="Proteomes" id="UP000076503"/>
    </source>
</evidence>
<comment type="caution">
    <text evidence="1">The sequence shown here is derived from an EMBL/GenBank/DDBJ whole genome shotgun (WGS) entry which is preliminary data.</text>
</comment>
<dbReference type="RefSeq" id="WP_063362401.1">
    <property type="nucleotide sequence ID" value="NZ_AUXZ01000080.1"/>
</dbReference>
<dbReference type="PATRIC" id="fig|1365251.3.peg.3010"/>
<dbReference type="EMBL" id="AUXZ01000080">
    <property type="protein sequence ID" value="KZN49788.1"/>
    <property type="molecule type" value="Genomic_DNA"/>
</dbReference>
<reference evidence="1 2" key="1">
    <citation type="submission" date="2013-07" db="EMBL/GenBank/DDBJ databases">
        <title>Comparative Genomic and Metabolomic Analysis of Twelve Strains of Pseudoalteromonas luteoviolacea.</title>
        <authorList>
            <person name="Vynne N.G."/>
            <person name="Mansson M."/>
            <person name="Gram L."/>
        </authorList>
    </citation>
    <scope>NUCLEOTIDE SEQUENCE [LARGE SCALE GENOMIC DNA]</scope>
    <source>
        <strain evidence="1 2">H33</strain>
    </source>
</reference>
<organism evidence="1 2">
    <name type="scientific">Pseudoalteromonas luteoviolacea H33</name>
    <dbReference type="NCBI Taxonomy" id="1365251"/>
    <lineage>
        <taxon>Bacteria</taxon>
        <taxon>Pseudomonadati</taxon>
        <taxon>Pseudomonadota</taxon>
        <taxon>Gammaproteobacteria</taxon>
        <taxon>Alteromonadales</taxon>
        <taxon>Pseudoalteromonadaceae</taxon>
        <taxon>Pseudoalteromonas</taxon>
    </lineage>
</organism>
<sequence>MIKFFLFLILFFSSFFSVAGWSQKMGLKEVYFEGLNNDQKMVVVFDSSFHDCGWNTTVNLNKSLLGENVFNTYASVILGAWHTNTEIAISVNTSSRSNKCDGDRAKGIAIKLAK</sequence>
<proteinExistence type="predicted"/>
<dbReference type="AlphaFoldDB" id="A0A167DZB0"/>
<protein>
    <submittedName>
        <fullName evidence="1">Uncharacterized protein</fullName>
    </submittedName>
</protein>
<dbReference type="Proteomes" id="UP000076503">
    <property type="component" value="Unassembled WGS sequence"/>
</dbReference>
<name>A0A167DZB0_9GAMM</name>